<dbReference type="PANTHER" id="PTHR13061:SF29">
    <property type="entry name" value="GAMMA CARBONIC ANHYDRASE-LIKE 1, MITOCHONDRIAL-RELATED"/>
    <property type="match status" value="1"/>
</dbReference>
<comment type="caution">
    <text evidence="1">The sequence shown here is derived from an EMBL/GenBank/DDBJ whole genome shotgun (WGS) entry which is preliminary data.</text>
</comment>
<dbReference type="Proteomes" id="UP000247409">
    <property type="component" value="Unassembled WGS sequence"/>
</dbReference>
<dbReference type="Gene3D" id="2.160.10.10">
    <property type="entry name" value="Hexapeptide repeat proteins"/>
    <property type="match status" value="1"/>
</dbReference>
<dbReference type="InterPro" id="IPR047324">
    <property type="entry name" value="LbH_gamma_CA-like"/>
</dbReference>
<reference evidence="1 2" key="1">
    <citation type="journal article" date="2018" name="Mol. Biol. Evol.">
        <title>Analysis of the draft genome of the red seaweed Gracilariopsis chorda provides insights into genome size evolution in Rhodophyta.</title>
        <authorList>
            <person name="Lee J."/>
            <person name="Yang E.C."/>
            <person name="Graf L."/>
            <person name="Yang J.H."/>
            <person name="Qiu H."/>
            <person name="Zel Zion U."/>
            <person name="Chan C.X."/>
            <person name="Stephens T.G."/>
            <person name="Weber A.P.M."/>
            <person name="Boo G.H."/>
            <person name="Boo S.M."/>
            <person name="Kim K.M."/>
            <person name="Shin Y."/>
            <person name="Jung M."/>
            <person name="Lee S.J."/>
            <person name="Yim H.S."/>
            <person name="Lee J.H."/>
            <person name="Bhattacharya D."/>
            <person name="Yoon H.S."/>
        </authorList>
    </citation>
    <scope>NUCLEOTIDE SEQUENCE [LARGE SCALE GENOMIC DNA]</scope>
    <source>
        <strain evidence="1 2">SKKU-2015</strain>
        <tissue evidence="1">Whole body</tissue>
    </source>
</reference>
<evidence type="ECO:0000313" key="2">
    <source>
        <dbReference type="Proteomes" id="UP000247409"/>
    </source>
</evidence>
<evidence type="ECO:0000313" key="1">
    <source>
        <dbReference type="EMBL" id="PXF43941.1"/>
    </source>
</evidence>
<dbReference type="SUPFAM" id="SSF51161">
    <property type="entry name" value="Trimeric LpxA-like enzymes"/>
    <property type="match status" value="1"/>
</dbReference>
<protein>
    <submittedName>
        <fullName evidence="1">Gamma carbonic anhydrase 2, mitochondrial</fullName>
    </submittedName>
</protein>
<sequence>MSLMRRAAYAAGMMIRETGQALDRLGSSLQGKYAYVEQLSRHRQIMNLDTAKPILSTPAFIAPSASLIGNVELSPSASVWYGAVLRADNAPILIGPRASVGDRAVIRGASQIAADATVAPGAVIDAAEVRARAVVGAGAVVSPGAVVAENSILRDGSYLPDGAATSPGDIWGGSPAQRERALTQEEMDSITTTVEETVALASAHATECGKTHEQIEAEKLRQSLIEERSEDYNSHMGLLGREAEIAEVQARIVEEDREEQRKVGAA</sequence>
<proteinExistence type="predicted"/>
<name>A0A2V3IPC6_9FLOR</name>
<accession>A0A2V3IPC6</accession>
<dbReference type="CDD" id="cd04645">
    <property type="entry name" value="LbH_gamma_CA_like"/>
    <property type="match status" value="1"/>
</dbReference>
<dbReference type="AlphaFoldDB" id="A0A2V3IPC6"/>
<dbReference type="EMBL" id="NBIV01000107">
    <property type="protein sequence ID" value="PXF43941.1"/>
    <property type="molecule type" value="Genomic_DNA"/>
</dbReference>
<organism evidence="1 2">
    <name type="scientific">Gracilariopsis chorda</name>
    <dbReference type="NCBI Taxonomy" id="448386"/>
    <lineage>
        <taxon>Eukaryota</taxon>
        <taxon>Rhodophyta</taxon>
        <taxon>Florideophyceae</taxon>
        <taxon>Rhodymeniophycidae</taxon>
        <taxon>Gracilariales</taxon>
        <taxon>Gracilariaceae</taxon>
        <taxon>Gracilariopsis</taxon>
    </lineage>
</organism>
<dbReference type="OrthoDB" id="25818at2759"/>
<dbReference type="STRING" id="448386.A0A2V3IPC6"/>
<dbReference type="InterPro" id="IPR050484">
    <property type="entry name" value="Transf_Hexapept/Carb_Anhydrase"/>
</dbReference>
<keyword evidence="2" id="KW-1185">Reference proteome</keyword>
<gene>
    <name evidence="1" type="ORF">BWQ96_06310</name>
</gene>
<dbReference type="InterPro" id="IPR011004">
    <property type="entry name" value="Trimer_LpxA-like_sf"/>
</dbReference>
<dbReference type="PANTHER" id="PTHR13061">
    <property type="entry name" value="DYNACTIN SUBUNIT P25"/>
    <property type="match status" value="1"/>
</dbReference>